<dbReference type="EMBL" id="AXCW01000179">
    <property type="protein sequence ID" value="EYR62735.1"/>
    <property type="molecule type" value="Genomic_DNA"/>
</dbReference>
<proteinExistence type="predicted"/>
<evidence type="ECO:0000313" key="1">
    <source>
        <dbReference type="EMBL" id="EYR62735.1"/>
    </source>
</evidence>
<accession>A0A021VRQ2</accession>
<comment type="caution">
    <text evidence="1">The sequence shown here is derived from an EMBL/GenBank/DDBJ whole genome shotgun (WGS) entry which is preliminary data.</text>
</comment>
<evidence type="ECO:0008006" key="3">
    <source>
        <dbReference type="Google" id="ProtNLM"/>
    </source>
</evidence>
<reference evidence="1 2" key="1">
    <citation type="submission" date="2014-01" db="EMBL/GenBank/DDBJ databases">
        <title>Actinotalea ferrariae CF5-4.</title>
        <authorList>
            <person name="Chen F."/>
            <person name="Li Y."/>
            <person name="Wang G."/>
        </authorList>
    </citation>
    <scope>NUCLEOTIDE SEQUENCE [LARGE SCALE GENOMIC DNA]</scope>
    <source>
        <strain evidence="1 2">CF5-4</strain>
    </source>
</reference>
<protein>
    <recommendedName>
        <fullName evidence="3">SinR family protein</fullName>
    </recommendedName>
</protein>
<dbReference type="AlphaFoldDB" id="A0A021VRQ2"/>
<evidence type="ECO:0000313" key="2">
    <source>
        <dbReference type="Proteomes" id="UP000019753"/>
    </source>
</evidence>
<keyword evidence="2" id="KW-1185">Reference proteome</keyword>
<organism evidence="1 2">
    <name type="scientific">Actinotalea ferrariae CF5-4</name>
    <dbReference type="NCBI Taxonomy" id="948458"/>
    <lineage>
        <taxon>Bacteria</taxon>
        <taxon>Bacillati</taxon>
        <taxon>Actinomycetota</taxon>
        <taxon>Actinomycetes</taxon>
        <taxon>Micrococcales</taxon>
        <taxon>Cellulomonadaceae</taxon>
        <taxon>Actinotalea</taxon>
    </lineage>
</organism>
<dbReference type="Proteomes" id="UP000019753">
    <property type="component" value="Unassembled WGS sequence"/>
</dbReference>
<sequence>MSALLISYDLNKPGQKYDDLYEKIKALGPWWHYLDSTRIVVSSLSPSQAFDRLKPALDDSDSVLVVDISGDSYSGWLPQKAWDWLRKHV</sequence>
<name>A0A021VRQ2_9CELL</name>
<gene>
    <name evidence="1" type="ORF">N866_05620</name>
</gene>
<dbReference type="OrthoDB" id="2656750at2"/>
<dbReference type="RefSeq" id="WP_034227309.1">
    <property type="nucleotide sequence ID" value="NZ_AXCW01000179.1"/>
</dbReference>